<feature type="region of interest" description="Disordered" evidence="1">
    <location>
        <begin position="28"/>
        <end position="59"/>
    </location>
</feature>
<gene>
    <name evidence="2" type="ORF">RM590_33725</name>
</gene>
<proteinExistence type="predicted"/>
<feature type="compositionally biased region" description="Low complexity" evidence="1">
    <location>
        <begin position="45"/>
        <end position="59"/>
    </location>
</feature>
<evidence type="ECO:0000313" key="3">
    <source>
        <dbReference type="Proteomes" id="UP001183246"/>
    </source>
</evidence>
<evidence type="ECO:0000256" key="1">
    <source>
        <dbReference type="SAM" id="MobiDB-lite"/>
    </source>
</evidence>
<feature type="compositionally biased region" description="Polar residues" evidence="1">
    <location>
        <begin position="35"/>
        <end position="44"/>
    </location>
</feature>
<sequence length="59" mass="6224">MPQHTHAHTQECRHCGGFPVVAITTGRRLPDGSRETITTTCPNHATSARTTAPASSVVA</sequence>
<dbReference type="EMBL" id="JAVREL010000033">
    <property type="protein sequence ID" value="MDT0347491.1"/>
    <property type="molecule type" value="Genomic_DNA"/>
</dbReference>
<accession>A0ABU2N164</accession>
<comment type="caution">
    <text evidence="2">The sequence shown here is derived from an EMBL/GenBank/DDBJ whole genome shotgun (WGS) entry which is preliminary data.</text>
</comment>
<organism evidence="2 3">
    <name type="scientific">Streptomyces litchfieldiae</name>
    <dbReference type="NCBI Taxonomy" id="3075543"/>
    <lineage>
        <taxon>Bacteria</taxon>
        <taxon>Bacillati</taxon>
        <taxon>Actinomycetota</taxon>
        <taxon>Actinomycetes</taxon>
        <taxon>Kitasatosporales</taxon>
        <taxon>Streptomycetaceae</taxon>
        <taxon>Streptomyces</taxon>
    </lineage>
</organism>
<evidence type="ECO:0000313" key="2">
    <source>
        <dbReference type="EMBL" id="MDT0347491.1"/>
    </source>
</evidence>
<protein>
    <submittedName>
        <fullName evidence="2">Uncharacterized protein</fullName>
    </submittedName>
</protein>
<dbReference type="Proteomes" id="UP001183246">
    <property type="component" value="Unassembled WGS sequence"/>
</dbReference>
<name>A0ABU2N164_9ACTN</name>
<keyword evidence="3" id="KW-1185">Reference proteome</keyword>
<reference evidence="3" key="1">
    <citation type="submission" date="2023-07" db="EMBL/GenBank/DDBJ databases">
        <title>30 novel species of actinomycetes from the DSMZ collection.</title>
        <authorList>
            <person name="Nouioui I."/>
        </authorList>
    </citation>
    <scope>NUCLEOTIDE SEQUENCE [LARGE SCALE GENOMIC DNA]</scope>
    <source>
        <strain evidence="3">DSM 44938</strain>
    </source>
</reference>